<dbReference type="PROSITE" id="PS51375">
    <property type="entry name" value="PPR"/>
    <property type="match status" value="7"/>
</dbReference>
<dbReference type="GO" id="GO:0009451">
    <property type="term" value="P:RNA modification"/>
    <property type="evidence" value="ECO:0007669"/>
    <property type="project" value="InterPro"/>
</dbReference>
<dbReference type="InterPro" id="IPR002885">
    <property type="entry name" value="PPR_rpt"/>
</dbReference>
<feature type="repeat" description="PPR" evidence="2">
    <location>
        <begin position="299"/>
        <end position="333"/>
    </location>
</feature>
<reference evidence="3" key="1">
    <citation type="submission" date="2020-06" db="EMBL/GenBank/DDBJ databases">
        <authorList>
            <person name="Li T."/>
            <person name="Hu X."/>
            <person name="Zhang T."/>
            <person name="Song X."/>
            <person name="Zhang H."/>
            <person name="Dai N."/>
            <person name="Sheng W."/>
            <person name="Hou X."/>
            <person name="Wei L."/>
        </authorList>
    </citation>
    <scope>NUCLEOTIDE SEQUENCE</scope>
    <source>
        <strain evidence="3">G01</strain>
        <tissue evidence="3">Leaf</tissue>
    </source>
</reference>
<feature type="repeat" description="PPR" evidence="2">
    <location>
        <begin position="459"/>
        <end position="493"/>
    </location>
</feature>
<dbReference type="Pfam" id="PF13041">
    <property type="entry name" value="PPR_2"/>
    <property type="match status" value="2"/>
</dbReference>
<name>A0AAW2LH66_9LAMI</name>
<dbReference type="InterPro" id="IPR046848">
    <property type="entry name" value="E_motif"/>
</dbReference>
<protein>
    <submittedName>
        <fullName evidence="3">Pentatricopeptide repeat-containing protein</fullName>
    </submittedName>
</protein>
<feature type="repeat" description="PPR" evidence="2">
    <location>
        <begin position="361"/>
        <end position="395"/>
    </location>
</feature>
<evidence type="ECO:0000256" key="2">
    <source>
        <dbReference type="PROSITE-ProRule" id="PRU00708"/>
    </source>
</evidence>
<reference evidence="3" key="2">
    <citation type="journal article" date="2024" name="Plant">
        <title>Genomic evolution and insights into agronomic trait innovations of Sesamum species.</title>
        <authorList>
            <person name="Miao H."/>
            <person name="Wang L."/>
            <person name="Qu L."/>
            <person name="Liu H."/>
            <person name="Sun Y."/>
            <person name="Le M."/>
            <person name="Wang Q."/>
            <person name="Wei S."/>
            <person name="Zheng Y."/>
            <person name="Lin W."/>
            <person name="Duan Y."/>
            <person name="Cao H."/>
            <person name="Xiong S."/>
            <person name="Wang X."/>
            <person name="Wei L."/>
            <person name="Li C."/>
            <person name="Ma Q."/>
            <person name="Ju M."/>
            <person name="Zhao R."/>
            <person name="Li G."/>
            <person name="Mu C."/>
            <person name="Tian Q."/>
            <person name="Mei H."/>
            <person name="Zhang T."/>
            <person name="Gao T."/>
            <person name="Zhang H."/>
        </authorList>
    </citation>
    <scope>NUCLEOTIDE SEQUENCE</scope>
    <source>
        <strain evidence="3">G01</strain>
    </source>
</reference>
<dbReference type="SUPFAM" id="SSF48452">
    <property type="entry name" value="TPR-like"/>
    <property type="match status" value="1"/>
</dbReference>
<feature type="repeat" description="PPR" evidence="2">
    <location>
        <begin position="142"/>
        <end position="172"/>
    </location>
</feature>
<gene>
    <name evidence="3" type="ORF">Sangu_2023900</name>
</gene>
<sequence>MIGGRASWKLHVTAQNNIAVLQTCISFLSNEKRRTLQALYTSNATATSYSRSSILSRSRFSSVSERKDDSVACVSFSSTYDYNVRMGELGRRGNVSAARQLFESMPERDKVSYASMISIYLKNDEFQKAERLYYEIPDGMRSIVADSAMVHAYVKAGRMDRAREIFDEMPERNAFSWTSLILGYFKLGRVVDALEVFGEMPEREKNEITWTNVVLGLGRNGLIDEARSAFGRMPVKNVVAWTSMIKAYVENDLVDEALKLFHKMPQYNLYSWNIIIYGLLDKNRVNEAKELFDSMPWRNTVSWTTMVTGLARNGMVELARRYFDQMPNKDVSAWNAMITAYTDEGRMCEASELFNLMSSRNIVTWNAMIDGYAKDRQEDEAFRHFIWMLHSCIRPNETSLTSLLTSCRGMVGVLQVHGLVVRLGFDKEKAMANTLITMYYRSGDVTSARIAFDCLEAKDVVTWTAIILAYSNHGFGLQALQAFAKMLRSGHTPDEITLIGVLSACSHAGLVKKGQMIFDSMATYGLEPMPEHYSCLVDILGRAGLVNEAMKVVRKMPPDKYDGAVLGALLGACRLHGNEGLVDHIGDELIALEPASSGGYVLLANVYAASGKWDKFSELRKKMKEREVQKVPGFSQIEVNSKSHVFLVGDRSHSEMKEIYMLLHEKLLPQMQDIGNDIANIPAVF</sequence>
<dbReference type="PANTHER" id="PTHR47926:SF380">
    <property type="entry name" value="PENTATRICOPEPTIDE REPEAT-CONTAINING PROTEIN"/>
    <property type="match status" value="1"/>
</dbReference>
<dbReference type="EMBL" id="JACGWK010000013">
    <property type="protein sequence ID" value="KAL0318677.1"/>
    <property type="molecule type" value="Genomic_DNA"/>
</dbReference>
<dbReference type="AlphaFoldDB" id="A0AAW2LH66"/>
<feature type="repeat" description="PPR" evidence="2">
    <location>
        <begin position="494"/>
        <end position="528"/>
    </location>
</feature>
<dbReference type="PANTHER" id="PTHR47926">
    <property type="entry name" value="PENTATRICOPEPTIDE REPEAT-CONTAINING PROTEIN"/>
    <property type="match status" value="1"/>
</dbReference>
<dbReference type="InterPro" id="IPR046960">
    <property type="entry name" value="PPR_At4g14850-like_plant"/>
</dbReference>
<dbReference type="Gene3D" id="1.25.40.10">
    <property type="entry name" value="Tetratricopeptide repeat domain"/>
    <property type="match status" value="6"/>
</dbReference>
<dbReference type="FunFam" id="1.25.40.10:FF:001810">
    <property type="entry name" value="Pentatricopeptide repeat-containing protein mitochondrial"/>
    <property type="match status" value="1"/>
</dbReference>
<dbReference type="Pfam" id="PF20431">
    <property type="entry name" value="E_motif"/>
    <property type="match status" value="1"/>
</dbReference>
<proteinExistence type="predicted"/>
<keyword evidence="1" id="KW-0677">Repeat</keyword>
<dbReference type="Pfam" id="PF01535">
    <property type="entry name" value="PPR"/>
    <property type="match status" value="9"/>
</dbReference>
<accession>A0AAW2LH66</accession>
<evidence type="ECO:0000256" key="1">
    <source>
        <dbReference type="ARBA" id="ARBA00022737"/>
    </source>
</evidence>
<dbReference type="GO" id="GO:0003723">
    <property type="term" value="F:RNA binding"/>
    <property type="evidence" value="ECO:0007669"/>
    <property type="project" value="InterPro"/>
</dbReference>
<dbReference type="NCBIfam" id="TIGR00756">
    <property type="entry name" value="PPR"/>
    <property type="match status" value="9"/>
</dbReference>
<feature type="repeat" description="PPR" evidence="2">
    <location>
        <begin position="173"/>
        <end position="203"/>
    </location>
</feature>
<feature type="repeat" description="PPR" evidence="2">
    <location>
        <begin position="237"/>
        <end position="271"/>
    </location>
</feature>
<evidence type="ECO:0000313" key="3">
    <source>
        <dbReference type="EMBL" id="KAL0318677.1"/>
    </source>
</evidence>
<dbReference type="InterPro" id="IPR011990">
    <property type="entry name" value="TPR-like_helical_dom_sf"/>
</dbReference>
<organism evidence="3">
    <name type="scientific">Sesamum angustifolium</name>
    <dbReference type="NCBI Taxonomy" id="2727405"/>
    <lineage>
        <taxon>Eukaryota</taxon>
        <taxon>Viridiplantae</taxon>
        <taxon>Streptophyta</taxon>
        <taxon>Embryophyta</taxon>
        <taxon>Tracheophyta</taxon>
        <taxon>Spermatophyta</taxon>
        <taxon>Magnoliopsida</taxon>
        <taxon>eudicotyledons</taxon>
        <taxon>Gunneridae</taxon>
        <taxon>Pentapetalae</taxon>
        <taxon>asterids</taxon>
        <taxon>lamiids</taxon>
        <taxon>Lamiales</taxon>
        <taxon>Pedaliaceae</taxon>
        <taxon>Sesamum</taxon>
    </lineage>
</organism>
<comment type="caution">
    <text evidence="3">The sequence shown here is derived from an EMBL/GenBank/DDBJ whole genome shotgun (WGS) entry which is preliminary data.</text>
</comment>